<dbReference type="InterPro" id="IPR003140">
    <property type="entry name" value="PLipase/COase/thioEstase"/>
</dbReference>
<reference evidence="4 5" key="1">
    <citation type="submission" date="2020-08" db="EMBL/GenBank/DDBJ databases">
        <title>Genomic Encyclopedia of Type Strains, Phase IV (KMG-IV): sequencing the most valuable type-strain genomes for metagenomic binning, comparative biology and taxonomic classification.</title>
        <authorList>
            <person name="Goeker M."/>
        </authorList>
    </citation>
    <scope>NUCLEOTIDE SEQUENCE [LARGE SCALE GENOMIC DNA]</scope>
    <source>
        <strain evidence="4 5">DSM 18233</strain>
    </source>
</reference>
<dbReference type="Proteomes" id="UP000543030">
    <property type="component" value="Unassembled WGS sequence"/>
</dbReference>
<dbReference type="InterPro" id="IPR050565">
    <property type="entry name" value="LYPA1-2/EST-like"/>
</dbReference>
<name>A0A840RBC2_9NEIS</name>
<evidence type="ECO:0000313" key="5">
    <source>
        <dbReference type="Proteomes" id="UP000543030"/>
    </source>
</evidence>
<feature type="domain" description="Phospholipase/carboxylesterase/thioesterase" evidence="3">
    <location>
        <begin position="17"/>
        <end position="224"/>
    </location>
</feature>
<accession>A0A840RBC2</accession>
<dbReference type="Gene3D" id="3.40.50.1820">
    <property type="entry name" value="alpha/beta hydrolase"/>
    <property type="match status" value="1"/>
</dbReference>
<evidence type="ECO:0000256" key="2">
    <source>
        <dbReference type="ARBA" id="ARBA00022801"/>
    </source>
</evidence>
<dbReference type="EMBL" id="JACHHN010000002">
    <property type="protein sequence ID" value="MBB5190217.1"/>
    <property type="molecule type" value="Genomic_DNA"/>
</dbReference>
<comment type="caution">
    <text evidence="4">The sequence shown here is derived from an EMBL/GenBank/DDBJ whole genome shotgun (WGS) entry which is preliminary data.</text>
</comment>
<gene>
    <name evidence="4" type="ORF">HNQ50_000939</name>
</gene>
<keyword evidence="5" id="KW-1185">Reference proteome</keyword>
<dbReference type="SUPFAM" id="SSF53474">
    <property type="entry name" value="alpha/beta-Hydrolases"/>
    <property type="match status" value="1"/>
</dbReference>
<dbReference type="PANTHER" id="PTHR10655:SF17">
    <property type="entry name" value="LYSOPHOSPHOLIPASE-LIKE PROTEIN 1"/>
    <property type="match status" value="1"/>
</dbReference>
<dbReference type="PANTHER" id="PTHR10655">
    <property type="entry name" value="LYSOPHOSPHOLIPASE-RELATED"/>
    <property type="match status" value="1"/>
</dbReference>
<dbReference type="Pfam" id="PF02230">
    <property type="entry name" value="Abhydrolase_2"/>
    <property type="match status" value="1"/>
</dbReference>
<dbReference type="RefSeq" id="WP_308419130.1">
    <property type="nucleotide sequence ID" value="NZ_JACHHN010000002.1"/>
</dbReference>
<sequence>MSNTRALLDTIEVETGPQPTAAVIWMHGLGADGSDFAGVVPELGLPDDLAVRFVFPHAPFMPITCNNGYTMRAWYDILYFDDIDRHADENGIRQSLEDVAALIADQNARGVPTERIVLAGFSQGGAIAYTAGLTCPDKLAGIVALSTYWPSPVLIEQARSPANATTPVLAAHGTADPVVPVALGRRAKAATEALGNPVEWHDWPMQHSVCLPEIHAIGRFLTKVLA</sequence>
<dbReference type="GO" id="GO:0016787">
    <property type="term" value="F:hydrolase activity"/>
    <property type="evidence" value="ECO:0007669"/>
    <property type="project" value="UniProtKB-KW"/>
</dbReference>
<comment type="similarity">
    <text evidence="1">Belongs to the AB hydrolase superfamily. AB hydrolase 2 family.</text>
</comment>
<evidence type="ECO:0000259" key="3">
    <source>
        <dbReference type="Pfam" id="PF02230"/>
    </source>
</evidence>
<proteinExistence type="inferred from homology"/>
<evidence type="ECO:0000313" key="4">
    <source>
        <dbReference type="EMBL" id="MBB5190217.1"/>
    </source>
</evidence>
<dbReference type="AlphaFoldDB" id="A0A840RBC2"/>
<keyword evidence="2" id="KW-0378">Hydrolase</keyword>
<dbReference type="InterPro" id="IPR029058">
    <property type="entry name" value="AB_hydrolase_fold"/>
</dbReference>
<evidence type="ECO:0000256" key="1">
    <source>
        <dbReference type="ARBA" id="ARBA00006499"/>
    </source>
</evidence>
<protein>
    <submittedName>
        <fullName evidence="4">Phospholipase/carboxylesterase</fullName>
    </submittedName>
</protein>
<organism evidence="4 5">
    <name type="scientific">Silvimonas terrae</name>
    <dbReference type="NCBI Taxonomy" id="300266"/>
    <lineage>
        <taxon>Bacteria</taxon>
        <taxon>Pseudomonadati</taxon>
        <taxon>Pseudomonadota</taxon>
        <taxon>Betaproteobacteria</taxon>
        <taxon>Neisseriales</taxon>
        <taxon>Chitinibacteraceae</taxon>
        <taxon>Silvimonas</taxon>
    </lineage>
</organism>